<sequence length="122" mass="14158">MHAVHLRRLANKSRCRARMALGRPPVVVYGPSLPWVSPHEHAHQRSGICLRAVWFLLGGVAVVCWSEKLGTKGREWSPWEDEEWRKSHDKKMQRLHHVISCHGAKWAEMHKNRDSSSQEKKP</sequence>
<evidence type="ECO:0000313" key="2">
    <source>
        <dbReference type="Proteomes" id="UP000044841"/>
    </source>
</evidence>
<protein>
    <submittedName>
        <fullName evidence="1">Uncharacterized protein</fullName>
    </submittedName>
</protein>
<keyword evidence="2" id="KW-1185">Reference proteome</keyword>
<organism evidence="1 2">
    <name type="scientific">Rhizoctonia solani</name>
    <dbReference type="NCBI Taxonomy" id="456999"/>
    <lineage>
        <taxon>Eukaryota</taxon>
        <taxon>Fungi</taxon>
        <taxon>Dikarya</taxon>
        <taxon>Basidiomycota</taxon>
        <taxon>Agaricomycotina</taxon>
        <taxon>Agaricomycetes</taxon>
        <taxon>Cantharellales</taxon>
        <taxon>Ceratobasidiaceae</taxon>
        <taxon>Rhizoctonia</taxon>
    </lineage>
</organism>
<reference evidence="1 2" key="1">
    <citation type="submission" date="2015-07" db="EMBL/GenBank/DDBJ databases">
        <authorList>
            <person name="Noorani M."/>
        </authorList>
    </citation>
    <scope>NUCLEOTIDE SEQUENCE [LARGE SCALE GENOMIC DNA]</scope>
    <source>
        <strain evidence="1">BBA 69670</strain>
    </source>
</reference>
<name>A0A0K6FUP3_9AGAM</name>
<evidence type="ECO:0000313" key="1">
    <source>
        <dbReference type="EMBL" id="CUA69772.1"/>
    </source>
</evidence>
<accession>A0A0K6FUP3</accession>
<dbReference type="Proteomes" id="UP000044841">
    <property type="component" value="Unassembled WGS sequence"/>
</dbReference>
<gene>
    <name evidence="1" type="ORF">RSOLAG22IIIB_14126</name>
</gene>
<proteinExistence type="predicted"/>
<dbReference type="EMBL" id="CYGV01000967">
    <property type="protein sequence ID" value="CUA69772.1"/>
    <property type="molecule type" value="Genomic_DNA"/>
</dbReference>
<dbReference type="AlphaFoldDB" id="A0A0K6FUP3"/>